<feature type="domain" description="HTH lysR-type" evidence="5">
    <location>
        <begin position="21"/>
        <end position="78"/>
    </location>
</feature>
<dbReference type="Gene3D" id="1.10.10.10">
    <property type="entry name" value="Winged helix-like DNA-binding domain superfamily/Winged helix DNA-binding domain"/>
    <property type="match status" value="1"/>
</dbReference>
<evidence type="ECO:0000313" key="6">
    <source>
        <dbReference type="EMBL" id="QJE95828.1"/>
    </source>
</evidence>
<dbReference type="Proteomes" id="UP000501812">
    <property type="component" value="Chromosome"/>
</dbReference>
<protein>
    <submittedName>
        <fullName evidence="6">LysR family transcriptional regulator</fullName>
    </submittedName>
</protein>
<dbReference type="InterPro" id="IPR000847">
    <property type="entry name" value="LysR_HTH_N"/>
</dbReference>
<keyword evidence="2" id="KW-0805">Transcription regulation</keyword>
<dbReference type="SUPFAM" id="SSF53850">
    <property type="entry name" value="Periplasmic binding protein-like II"/>
    <property type="match status" value="1"/>
</dbReference>
<evidence type="ECO:0000256" key="4">
    <source>
        <dbReference type="ARBA" id="ARBA00023163"/>
    </source>
</evidence>
<dbReference type="GO" id="GO:0003700">
    <property type="term" value="F:DNA-binding transcription factor activity"/>
    <property type="evidence" value="ECO:0007669"/>
    <property type="project" value="InterPro"/>
</dbReference>
<dbReference type="CDD" id="cd05466">
    <property type="entry name" value="PBP2_LTTR_substrate"/>
    <property type="match status" value="1"/>
</dbReference>
<dbReference type="InterPro" id="IPR036390">
    <property type="entry name" value="WH_DNA-bd_sf"/>
</dbReference>
<organism evidence="6 7">
    <name type="scientific">Luteolibacter luteus</name>
    <dbReference type="NCBI Taxonomy" id="2728835"/>
    <lineage>
        <taxon>Bacteria</taxon>
        <taxon>Pseudomonadati</taxon>
        <taxon>Verrucomicrobiota</taxon>
        <taxon>Verrucomicrobiia</taxon>
        <taxon>Verrucomicrobiales</taxon>
        <taxon>Verrucomicrobiaceae</taxon>
        <taxon>Luteolibacter</taxon>
    </lineage>
</organism>
<dbReference type="PANTHER" id="PTHR30126">
    <property type="entry name" value="HTH-TYPE TRANSCRIPTIONAL REGULATOR"/>
    <property type="match status" value="1"/>
</dbReference>
<comment type="similarity">
    <text evidence="1">Belongs to the LysR transcriptional regulatory family.</text>
</comment>
<reference evidence="6 7" key="1">
    <citation type="submission" date="2020-04" db="EMBL/GenBank/DDBJ databases">
        <title>Luteolibacter sp. G-1-1-1 isolated from soil.</title>
        <authorList>
            <person name="Dahal R.H."/>
        </authorList>
    </citation>
    <scope>NUCLEOTIDE SEQUENCE [LARGE SCALE GENOMIC DNA]</scope>
    <source>
        <strain evidence="6 7">G-1-1-1</strain>
    </source>
</reference>
<keyword evidence="3" id="KW-0238">DNA-binding</keyword>
<evidence type="ECO:0000256" key="2">
    <source>
        <dbReference type="ARBA" id="ARBA00023015"/>
    </source>
</evidence>
<gene>
    <name evidence="6" type="ORF">HHL09_08535</name>
</gene>
<evidence type="ECO:0000313" key="7">
    <source>
        <dbReference type="Proteomes" id="UP000501812"/>
    </source>
</evidence>
<evidence type="ECO:0000256" key="3">
    <source>
        <dbReference type="ARBA" id="ARBA00023125"/>
    </source>
</evidence>
<dbReference type="EMBL" id="CP051774">
    <property type="protein sequence ID" value="QJE95828.1"/>
    <property type="molecule type" value="Genomic_DNA"/>
</dbReference>
<accession>A0A858RH37</accession>
<evidence type="ECO:0000256" key="1">
    <source>
        <dbReference type="ARBA" id="ARBA00009437"/>
    </source>
</evidence>
<dbReference type="Gene3D" id="3.40.190.290">
    <property type="match status" value="1"/>
</dbReference>
<dbReference type="Pfam" id="PF00126">
    <property type="entry name" value="HTH_1"/>
    <property type="match status" value="1"/>
</dbReference>
<dbReference type="InterPro" id="IPR036388">
    <property type="entry name" value="WH-like_DNA-bd_sf"/>
</dbReference>
<dbReference type="Pfam" id="PF03466">
    <property type="entry name" value="LysR_substrate"/>
    <property type="match status" value="1"/>
</dbReference>
<dbReference type="AlphaFoldDB" id="A0A858RH37"/>
<dbReference type="SUPFAM" id="SSF46785">
    <property type="entry name" value="Winged helix' DNA-binding domain"/>
    <property type="match status" value="1"/>
</dbReference>
<dbReference type="FunFam" id="1.10.10.10:FF:000001">
    <property type="entry name" value="LysR family transcriptional regulator"/>
    <property type="match status" value="1"/>
</dbReference>
<dbReference type="InterPro" id="IPR005119">
    <property type="entry name" value="LysR_subst-bd"/>
</dbReference>
<dbReference type="PROSITE" id="PS50931">
    <property type="entry name" value="HTH_LYSR"/>
    <property type="match status" value="1"/>
</dbReference>
<proteinExistence type="inferred from homology"/>
<keyword evidence="4" id="KW-0804">Transcription</keyword>
<keyword evidence="7" id="KW-1185">Reference proteome</keyword>
<dbReference type="PANTHER" id="PTHR30126:SF40">
    <property type="entry name" value="HTH-TYPE TRANSCRIPTIONAL REGULATOR GLTR"/>
    <property type="match status" value="1"/>
</dbReference>
<sequence length="339" mass="37330">MAGSAITVNDDGSSTACRIAMELYQLRSFLAVAEEQNLTRAAEKLFTSQPAVSSQIKSLEDELGVRLFDRGTKGMKLTRAGEALEQQARRIVDAARDFKHSADSLRGSVSGELIFGINNRPEILRLVEILRTLTTNHPDLSYELVNGSSGVVLQGIEEGSISIGFFEGPCESSKITCHQLDHIELCIAAPAAWADELSKPDWKLLEGKPWIFTSPGCSYCRIIQQISQEQGLQLSRRFQVNECLTVLNLVHEGLGLTITSVDQIALNGYEGSVIPLPHFRASVPLSIGYLASNENDPAIAAVRDHVLEVWKQPAQLKLPPELPISRSVRPSQRKPRYRS</sequence>
<dbReference type="KEGG" id="luo:HHL09_08535"/>
<evidence type="ECO:0000259" key="5">
    <source>
        <dbReference type="PROSITE" id="PS50931"/>
    </source>
</evidence>
<dbReference type="RefSeq" id="WP_169454141.1">
    <property type="nucleotide sequence ID" value="NZ_CP051774.1"/>
</dbReference>
<dbReference type="PRINTS" id="PR00039">
    <property type="entry name" value="HTHLYSR"/>
</dbReference>
<name>A0A858RH37_9BACT</name>
<dbReference type="GO" id="GO:0000976">
    <property type="term" value="F:transcription cis-regulatory region binding"/>
    <property type="evidence" value="ECO:0007669"/>
    <property type="project" value="TreeGrafter"/>
</dbReference>